<name>A0A511ZN10_9BACI</name>
<accession>A0A511ZN10</accession>
<dbReference type="OrthoDB" id="9764871at2"/>
<dbReference type="RefSeq" id="WP_147211735.1">
    <property type="nucleotide sequence ID" value="NZ_BJYM01000016.1"/>
</dbReference>
<dbReference type="InterPro" id="IPR042185">
    <property type="entry name" value="Serpin_sf_2"/>
</dbReference>
<evidence type="ECO:0000256" key="1">
    <source>
        <dbReference type="RuleBase" id="RU000411"/>
    </source>
</evidence>
<dbReference type="InterPro" id="IPR023795">
    <property type="entry name" value="Serpin_CS"/>
</dbReference>
<dbReference type="InterPro" id="IPR036186">
    <property type="entry name" value="Serpin_sf"/>
</dbReference>
<sequence>MMKKFLCFFTVIFLSACNTSNSEQENPADDIEQPDNASKETVQSGLNQLGFETLSGLDKNEDGNLFISPISIWTALNMTYHGAGGETKEEMAEVLGIENIDSDALLSANHDLLMNQAGDNQELELYLANAVWFREDMEIESAYQEMLETSYLAQVEPLTTEDAINDWVAEQTNDRIDNMIDEISPNLILFLLNAVYFQGDWTYPFDESLTEEQEFHLADGSSIETPTMVLYEEELNYSENDDVQVVSLPYEEEETIQMQIFLPNEDSSFTDFQEDFSLEKWQEWTDDMEKQTGTVFLPSFTLEYESELNDLFIDLGMEQAFDPNYANFSNMFTSIEDKGAYIDEIYHKTFIDVNEEGTEAAGATSVSIEETAAIIQDTFQMDINRPFLFTITNTEENIILFMGSMEQPVNESE</sequence>
<evidence type="ECO:0000259" key="2">
    <source>
        <dbReference type="SMART" id="SM00093"/>
    </source>
</evidence>
<dbReference type="PANTHER" id="PTHR11461:SF211">
    <property type="entry name" value="GH10112P-RELATED"/>
    <property type="match status" value="1"/>
</dbReference>
<dbReference type="PANTHER" id="PTHR11461">
    <property type="entry name" value="SERINE PROTEASE INHIBITOR, SERPIN"/>
    <property type="match status" value="1"/>
</dbReference>
<dbReference type="InterPro" id="IPR023796">
    <property type="entry name" value="Serpin_dom"/>
</dbReference>
<dbReference type="InterPro" id="IPR000215">
    <property type="entry name" value="Serpin_fam"/>
</dbReference>
<comment type="caution">
    <text evidence="3">The sequence shown here is derived from an EMBL/GenBank/DDBJ whole genome shotgun (WGS) entry which is preliminary data.</text>
</comment>
<protein>
    <submittedName>
        <fullName evidence="3">Serine protease inhibitor</fullName>
    </submittedName>
</protein>
<dbReference type="CDD" id="cd19588">
    <property type="entry name" value="serpin_miropin-like"/>
    <property type="match status" value="1"/>
</dbReference>
<reference evidence="3 4" key="1">
    <citation type="submission" date="2019-07" db="EMBL/GenBank/DDBJ databases">
        <title>Whole genome shotgun sequence of Oceanobacillus sojae NBRC 105379.</title>
        <authorList>
            <person name="Hosoyama A."/>
            <person name="Uohara A."/>
            <person name="Ohji S."/>
            <person name="Ichikawa N."/>
        </authorList>
    </citation>
    <scope>NUCLEOTIDE SEQUENCE [LARGE SCALE GENOMIC DNA]</scope>
    <source>
        <strain evidence="3 4">NBRC 105379</strain>
    </source>
</reference>
<dbReference type="PROSITE" id="PS00284">
    <property type="entry name" value="SERPIN"/>
    <property type="match status" value="1"/>
</dbReference>
<dbReference type="PROSITE" id="PS51257">
    <property type="entry name" value="PROKAR_LIPOPROTEIN"/>
    <property type="match status" value="1"/>
</dbReference>
<feature type="domain" description="Serpin" evidence="2">
    <location>
        <begin position="51"/>
        <end position="408"/>
    </location>
</feature>
<proteinExistence type="inferred from homology"/>
<evidence type="ECO:0000313" key="4">
    <source>
        <dbReference type="Proteomes" id="UP000321558"/>
    </source>
</evidence>
<dbReference type="SMART" id="SM00093">
    <property type="entry name" value="SERPIN"/>
    <property type="match status" value="1"/>
</dbReference>
<dbReference type="InterPro" id="IPR042178">
    <property type="entry name" value="Serpin_sf_1"/>
</dbReference>
<dbReference type="Pfam" id="PF00079">
    <property type="entry name" value="Serpin"/>
    <property type="match status" value="1"/>
</dbReference>
<dbReference type="STRING" id="582851.GCA_900162665_01718"/>
<comment type="similarity">
    <text evidence="1">Belongs to the serpin family.</text>
</comment>
<gene>
    <name evidence="3" type="ORF">OSO01_35770</name>
</gene>
<organism evidence="3 4">
    <name type="scientific">Oceanobacillus sojae</name>
    <dbReference type="NCBI Taxonomy" id="582851"/>
    <lineage>
        <taxon>Bacteria</taxon>
        <taxon>Bacillati</taxon>
        <taxon>Bacillota</taxon>
        <taxon>Bacilli</taxon>
        <taxon>Bacillales</taxon>
        <taxon>Bacillaceae</taxon>
        <taxon>Oceanobacillus</taxon>
    </lineage>
</organism>
<dbReference type="Gene3D" id="2.30.39.10">
    <property type="entry name" value="Alpha-1-antitrypsin, domain 1"/>
    <property type="match status" value="1"/>
</dbReference>
<dbReference type="GO" id="GO:0005615">
    <property type="term" value="C:extracellular space"/>
    <property type="evidence" value="ECO:0007669"/>
    <property type="project" value="InterPro"/>
</dbReference>
<dbReference type="AlphaFoldDB" id="A0A511ZN10"/>
<dbReference type="Proteomes" id="UP000321558">
    <property type="component" value="Unassembled WGS sequence"/>
</dbReference>
<dbReference type="GO" id="GO:0004867">
    <property type="term" value="F:serine-type endopeptidase inhibitor activity"/>
    <property type="evidence" value="ECO:0007669"/>
    <property type="project" value="InterPro"/>
</dbReference>
<evidence type="ECO:0000313" key="3">
    <source>
        <dbReference type="EMBL" id="GEN88838.1"/>
    </source>
</evidence>
<dbReference type="SUPFAM" id="SSF56574">
    <property type="entry name" value="Serpins"/>
    <property type="match status" value="1"/>
</dbReference>
<dbReference type="Gene3D" id="3.30.497.10">
    <property type="entry name" value="Antithrombin, subunit I, domain 2"/>
    <property type="match status" value="1"/>
</dbReference>
<keyword evidence="4" id="KW-1185">Reference proteome</keyword>
<dbReference type="EMBL" id="BJYM01000016">
    <property type="protein sequence ID" value="GEN88838.1"/>
    <property type="molecule type" value="Genomic_DNA"/>
</dbReference>